<proteinExistence type="predicted"/>
<comment type="subcellular location">
    <subcellularLocation>
        <location evidence="1">Secreted</location>
    </subcellularLocation>
</comment>
<dbReference type="InterPro" id="IPR013519">
    <property type="entry name" value="Int_alpha_beta-p"/>
</dbReference>
<dbReference type="PROSITE" id="PS00330">
    <property type="entry name" value="HEMOLYSIN_CALCIUM"/>
    <property type="match status" value="1"/>
</dbReference>
<dbReference type="InterPro" id="IPR013517">
    <property type="entry name" value="FG-GAP"/>
</dbReference>
<keyword evidence="8" id="KW-1185">Reference proteome</keyword>
<dbReference type="Pfam" id="PF00353">
    <property type="entry name" value="HemolysinCabind"/>
    <property type="match status" value="3"/>
</dbReference>
<organism evidence="7 8">
    <name type="scientific">Primorskyibacter sedentarius</name>
    <dbReference type="NCBI Taxonomy" id="745311"/>
    <lineage>
        <taxon>Bacteria</taxon>
        <taxon>Pseudomonadati</taxon>
        <taxon>Pseudomonadota</taxon>
        <taxon>Alphaproteobacteria</taxon>
        <taxon>Rhodobacterales</taxon>
        <taxon>Roseobacteraceae</taxon>
        <taxon>Primorskyibacter</taxon>
    </lineage>
</organism>
<dbReference type="AlphaFoldDB" id="A0A4R3IPX9"/>
<dbReference type="EMBL" id="SLZU01000039">
    <property type="protein sequence ID" value="TCS52256.1"/>
    <property type="molecule type" value="Genomic_DNA"/>
</dbReference>
<dbReference type="Pfam" id="PF01839">
    <property type="entry name" value="FG-GAP"/>
    <property type="match status" value="2"/>
</dbReference>
<name>A0A4R3IPX9_9RHOB</name>
<dbReference type="GO" id="GO:0007155">
    <property type="term" value="P:cell adhesion"/>
    <property type="evidence" value="ECO:0007669"/>
    <property type="project" value="InterPro"/>
</dbReference>
<evidence type="ECO:0000313" key="8">
    <source>
        <dbReference type="Proteomes" id="UP000295696"/>
    </source>
</evidence>
<dbReference type="PANTHER" id="PTHR38340:SF1">
    <property type="entry name" value="S-LAYER PROTEIN"/>
    <property type="match status" value="1"/>
</dbReference>
<dbReference type="OrthoDB" id="9342475at2"/>
<dbReference type="InterPro" id="IPR011049">
    <property type="entry name" value="Serralysin-like_metalloprot_C"/>
</dbReference>
<dbReference type="InterPro" id="IPR018511">
    <property type="entry name" value="Hemolysin-typ_Ca-bd_CS"/>
</dbReference>
<dbReference type="Proteomes" id="UP000295696">
    <property type="component" value="Unassembled WGS sequence"/>
</dbReference>
<dbReference type="InterPro" id="IPR050557">
    <property type="entry name" value="RTX_toxin/Mannuronan_C5-epim"/>
</dbReference>
<protein>
    <submittedName>
        <fullName evidence="7">Hemolysin type calcium-binding protein</fullName>
    </submittedName>
</protein>
<sequence length="792" mass="80542">MPVSVSRLSSSSSANPVAVAAVGDFDGDGFEDFLIGDPGNTGDGQAYLIFGDADGLPGDIDLDTLAAGDGIKVVSPLTDDQLGMAVSAIGDINGDGFADVMIGAPGTSPEYQYIYTRFDGYTRFYTTYIPVTYTYTYTVYTSDGGTYTEQRTYQGGYNTYQSYYYGTAIQYTYTRTRNDAGVAYVIFGTDADPETVDVSALGSSGLTVIGPDFGGQTGSRISGAADFDGDGKPDVLINGTATNAAVHVLLNPTFEATGSLDLYDQTSGFQRLFSTQNDSGFGYAIDAGGDINGGFADLLIAAPNADSGAGVIDSGQVFIVFGSDAPATSRQVDALDGSDGFIFSGQESGDLVGSDVAFVGDSNKNGYDDILIGAAGVGGGRGEAYLVHGSPGRRPADFSPADLNSAHGYVISSVGYGLGELVGGIGDINGDGQADFALTDEIATGRRLHIVFGRGSGSFNERLDLETLDARTGFTIDGSNLTDPSSFALSFSGGISAKDSHVSLIIGNGDGSTFVISGGYATLAAVDRLDGAQDGTIDAQYFTDPFILGSSGNDTLNGDGSDAMVFGFGGDDSMSGGSGGVALFGGGGNDRLEGGDGDDSAYGGSGNDMLFGSDGEDQLAGGRGNDLVHGGVGADTVSGGAGVDTVNGGQGNDMLVGGNGDDILGGNAGSDTIFAGEGRDFIHGGFGFDQLVGGFGADRFFHLGVRGHGTDWIQDYDASEGDVLQSGIAGSSAENYVVNFAASSAANAGVVGIADAFIGYKPTGQLLWALTDGGDQTEINIQIDGQIFDLLS</sequence>
<dbReference type="Gene3D" id="2.150.10.10">
    <property type="entry name" value="Serralysin-like metalloprotease, C-terminal"/>
    <property type="match status" value="3"/>
</dbReference>
<gene>
    <name evidence="7" type="ORF">EDD52_13916</name>
</gene>
<keyword evidence="2" id="KW-0964">Secreted</keyword>
<evidence type="ECO:0000313" key="7">
    <source>
        <dbReference type="EMBL" id="TCS52256.1"/>
    </source>
</evidence>
<dbReference type="InterPro" id="IPR000413">
    <property type="entry name" value="Integrin_alpha"/>
</dbReference>
<dbReference type="GO" id="GO:0005576">
    <property type="term" value="C:extracellular region"/>
    <property type="evidence" value="ECO:0007669"/>
    <property type="project" value="UniProtKB-SubCell"/>
</dbReference>
<accession>A0A4R3IPX9</accession>
<dbReference type="InterPro" id="IPR028994">
    <property type="entry name" value="Integrin_alpha_N"/>
</dbReference>
<evidence type="ECO:0000256" key="2">
    <source>
        <dbReference type="ARBA" id="ARBA00022525"/>
    </source>
</evidence>
<feature type="region of interest" description="Disordered" evidence="6">
    <location>
        <begin position="587"/>
        <end position="606"/>
    </location>
</feature>
<dbReference type="PRINTS" id="PR01185">
    <property type="entry name" value="INTEGRINA"/>
</dbReference>
<keyword evidence="4" id="KW-0677">Repeat</keyword>
<evidence type="ECO:0000256" key="3">
    <source>
        <dbReference type="ARBA" id="ARBA00022729"/>
    </source>
</evidence>
<evidence type="ECO:0000256" key="1">
    <source>
        <dbReference type="ARBA" id="ARBA00004613"/>
    </source>
</evidence>
<keyword evidence="5" id="KW-0325">Glycoprotein</keyword>
<dbReference type="GO" id="GO:0005509">
    <property type="term" value="F:calcium ion binding"/>
    <property type="evidence" value="ECO:0007669"/>
    <property type="project" value="InterPro"/>
</dbReference>
<keyword evidence="3" id="KW-0732">Signal</keyword>
<evidence type="ECO:0000256" key="4">
    <source>
        <dbReference type="ARBA" id="ARBA00022737"/>
    </source>
</evidence>
<dbReference type="RefSeq" id="WP_132248865.1">
    <property type="nucleotide sequence ID" value="NZ_SLZU01000039.1"/>
</dbReference>
<dbReference type="GO" id="GO:0008305">
    <property type="term" value="C:integrin complex"/>
    <property type="evidence" value="ECO:0007669"/>
    <property type="project" value="InterPro"/>
</dbReference>
<comment type="caution">
    <text evidence="7">The sequence shown here is derived from an EMBL/GenBank/DDBJ whole genome shotgun (WGS) entry which is preliminary data.</text>
</comment>
<dbReference type="PROSITE" id="PS51470">
    <property type="entry name" value="FG_GAP"/>
    <property type="match status" value="1"/>
</dbReference>
<dbReference type="PANTHER" id="PTHR38340">
    <property type="entry name" value="S-LAYER PROTEIN"/>
    <property type="match status" value="1"/>
</dbReference>
<dbReference type="SMART" id="SM00191">
    <property type="entry name" value="Int_alpha"/>
    <property type="match status" value="5"/>
</dbReference>
<dbReference type="SUPFAM" id="SSF69318">
    <property type="entry name" value="Integrin alpha N-terminal domain"/>
    <property type="match status" value="1"/>
</dbReference>
<dbReference type="Gene3D" id="2.130.10.130">
    <property type="entry name" value="Integrin alpha, N-terminal"/>
    <property type="match status" value="3"/>
</dbReference>
<reference evidence="7 8" key="1">
    <citation type="submission" date="2019-03" db="EMBL/GenBank/DDBJ databases">
        <title>Genomic Encyclopedia of Type Strains, Phase IV (KMG-IV): sequencing the most valuable type-strain genomes for metagenomic binning, comparative biology and taxonomic classification.</title>
        <authorList>
            <person name="Goeker M."/>
        </authorList>
    </citation>
    <scope>NUCLEOTIDE SEQUENCE [LARGE SCALE GENOMIC DNA]</scope>
    <source>
        <strain evidence="7 8">DSM 104836</strain>
    </source>
</reference>
<dbReference type="InterPro" id="IPR001343">
    <property type="entry name" value="Hemolysn_Ca-bd"/>
</dbReference>
<dbReference type="PRINTS" id="PR00313">
    <property type="entry name" value="CABNDNGRPT"/>
</dbReference>
<dbReference type="SUPFAM" id="SSF51120">
    <property type="entry name" value="beta-Roll"/>
    <property type="match status" value="2"/>
</dbReference>
<evidence type="ECO:0000256" key="6">
    <source>
        <dbReference type="SAM" id="MobiDB-lite"/>
    </source>
</evidence>
<evidence type="ECO:0000256" key="5">
    <source>
        <dbReference type="ARBA" id="ARBA00023180"/>
    </source>
</evidence>